<evidence type="ECO:0000256" key="1">
    <source>
        <dbReference type="SAM" id="SignalP"/>
    </source>
</evidence>
<feature type="chain" id="PRO_5046645036" evidence="1">
    <location>
        <begin position="25"/>
        <end position="163"/>
    </location>
</feature>
<name>A0ABY9XXN6_9FLAO</name>
<dbReference type="InterPro" id="IPR033985">
    <property type="entry name" value="SusD-like_N"/>
</dbReference>
<evidence type="ECO:0000259" key="2">
    <source>
        <dbReference type="Pfam" id="PF14322"/>
    </source>
</evidence>
<keyword evidence="1" id="KW-0732">Signal</keyword>
<dbReference type="RefSeq" id="WP_415866958.1">
    <property type="nucleotide sequence ID" value="NZ_CP134537.1"/>
</dbReference>
<proteinExistence type="predicted"/>
<sequence>MKLNKIWNLIVIACIALSSCDSYLDVVPDNLATIDDAFSLRVNAEKYLFTCYSYMPKHADPANNFGLLGADEIWAFNSAPGSSKNFEHRIFDTAKGGQNKIDPIGNEIWDNMYKAIRDCNIFLENIDIVPDMDVLEKREWIAEVKFLKAYYHFYLLKHYTPFQ</sequence>
<dbReference type="EMBL" id="CP134537">
    <property type="protein sequence ID" value="WNH10722.1"/>
    <property type="molecule type" value="Genomic_DNA"/>
</dbReference>
<dbReference type="Pfam" id="PF14322">
    <property type="entry name" value="SusD-like_3"/>
    <property type="match status" value="1"/>
</dbReference>
<organism evidence="3 4">
    <name type="scientific">Thalassobellus suaedae</name>
    <dbReference type="NCBI Taxonomy" id="3074124"/>
    <lineage>
        <taxon>Bacteria</taxon>
        <taxon>Pseudomonadati</taxon>
        <taxon>Bacteroidota</taxon>
        <taxon>Flavobacteriia</taxon>
        <taxon>Flavobacteriales</taxon>
        <taxon>Flavobacteriaceae</taxon>
        <taxon>Thalassobellus</taxon>
    </lineage>
</organism>
<dbReference type="PROSITE" id="PS51257">
    <property type="entry name" value="PROKAR_LIPOPROTEIN"/>
    <property type="match status" value="1"/>
</dbReference>
<feature type="signal peptide" evidence="1">
    <location>
        <begin position="1"/>
        <end position="24"/>
    </location>
</feature>
<gene>
    <name evidence="3" type="ORF">RHP51_08815</name>
</gene>
<dbReference type="Proteomes" id="UP001302806">
    <property type="component" value="Chromosome"/>
</dbReference>
<dbReference type="InterPro" id="IPR011990">
    <property type="entry name" value="TPR-like_helical_dom_sf"/>
</dbReference>
<accession>A0ABY9XXN6</accession>
<reference evidence="3 4" key="1">
    <citation type="submission" date="2023-09" db="EMBL/GenBank/DDBJ databases">
        <title>Thalassobella suaedae gen. nov., sp. nov., a marine bacterium of the family Flavobacteriaceae isolated from a halophyte Suaeda japonica.</title>
        <authorList>
            <person name="Lee S.Y."/>
            <person name="Hwang C.Y."/>
        </authorList>
    </citation>
    <scope>NUCLEOTIDE SEQUENCE [LARGE SCALE GENOMIC DNA]</scope>
    <source>
        <strain evidence="3 4">HL-DH14</strain>
    </source>
</reference>
<evidence type="ECO:0000313" key="3">
    <source>
        <dbReference type="EMBL" id="WNH10722.1"/>
    </source>
</evidence>
<dbReference type="SUPFAM" id="SSF48452">
    <property type="entry name" value="TPR-like"/>
    <property type="match status" value="1"/>
</dbReference>
<dbReference type="Gene3D" id="1.25.40.390">
    <property type="match status" value="1"/>
</dbReference>
<protein>
    <submittedName>
        <fullName evidence="3">RagB/SusD family nutrient uptake outer membrane protein</fullName>
    </submittedName>
</protein>
<feature type="domain" description="SusD-like N-terminal" evidence="2">
    <location>
        <begin position="91"/>
        <end position="161"/>
    </location>
</feature>
<evidence type="ECO:0000313" key="4">
    <source>
        <dbReference type="Proteomes" id="UP001302806"/>
    </source>
</evidence>